<comment type="caution">
    <text evidence="1">The sequence shown here is derived from an EMBL/GenBank/DDBJ whole genome shotgun (WGS) entry which is preliminary data.</text>
</comment>
<organism evidence="1 2">
    <name type="scientific">Botrytis tulipae</name>
    <dbReference type="NCBI Taxonomy" id="87230"/>
    <lineage>
        <taxon>Eukaryota</taxon>
        <taxon>Fungi</taxon>
        <taxon>Dikarya</taxon>
        <taxon>Ascomycota</taxon>
        <taxon>Pezizomycotina</taxon>
        <taxon>Leotiomycetes</taxon>
        <taxon>Helotiales</taxon>
        <taxon>Sclerotiniaceae</taxon>
        <taxon>Botrytis</taxon>
    </lineage>
</organism>
<protein>
    <submittedName>
        <fullName evidence="1">Uncharacterized protein</fullName>
    </submittedName>
</protein>
<accession>A0A4Z1ELQ1</accession>
<reference evidence="1 2" key="1">
    <citation type="submission" date="2017-12" db="EMBL/GenBank/DDBJ databases">
        <title>Comparative genomics of Botrytis spp.</title>
        <authorList>
            <person name="Valero-Jimenez C.A."/>
            <person name="Tapia P."/>
            <person name="Veloso J."/>
            <person name="Silva-Moreno E."/>
            <person name="Staats M."/>
            <person name="Valdes J.H."/>
            <person name="Van Kan J.A.L."/>
        </authorList>
    </citation>
    <scope>NUCLEOTIDE SEQUENCE [LARGE SCALE GENOMIC DNA]</scope>
    <source>
        <strain evidence="1 2">Bt9001</strain>
    </source>
</reference>
<dbReference type="EMBL" id="PQXH01000071">
    <property type="protein sequence ID" value="TGO13366.1"/>
    <property type="molecule type" value="Genomic_DNA"/>
</dbReference>
<proteinExistence type="predicted"/>
<evidence type="ECO:0000313" key="2">
    <source>
        <dbReference type="Proteomes" id="UP000297777"/>
    </source>
</evidence>
<sequence>MNNTNVSAEIAAIKDSINNTTDTLQSIGSNVAGVANVIGFLSVKQDITNTNVEELRSDLEVLDSKIGLNMGAQQEVLTTELGRLSRHLDMIHCQLHELFRGIDDMRQRLSSIEHYQQYNTTSSQAD</sequence>
<dbReference type="AlphaFoldDB" id="A0A4Z1ELQ1"/>
<keyword evidence="2" id="KW-1185">Reference proteome</keyword>
<gene>
    <name evidence="1" type="ORF">BTUL_0071g00440</name>
</gene>
<dbReference type="Proteomes" id="UP000297777">
    <property type="component" value="Unassembled WGS sequence"/>
</dbReference>
<name>A0A4Z1ELQ1_9HELO</name>
<evidence type="ECO:0000313" key="1">
    <source>
        <dbReference type="EMBL" id="TGO13366.1"/>
    </source>
</evidence>